<evidence type="ECO:0000313" key="4">
    <source>
        <dbReference type="Proteomes" id="UP000301751"/>
    </source>
</evidence>
<dbReference type="OrthoDB" id="9178561at2"/>
<dbReference type="Proteomes" id="UP000301751">
    <property type="component" value="Unassembled WGS sequence"/>
</dbReference>
<keyword evidence="1" id="KW-0732">Signal</keyword>
<evidence type="ECO:0000259" key="2">
    <source>
        <dbReference type="Pfam" id="PF08269"/>
    </source>
</evidence>
<evidence type="ECO:0000256" key="1">
    <source>
        <dbReference type="SAM" id="SignalP"/>
    </source>
</evidence>
<accession>A0A480AQN7</accession>
<dbReference type="Pfam" id="PF08269">
    <property type="entry name" value="dCache_2"/>
    <property type="match status" value="1"/>
</dbReference>
<feature type="chain" id="PRO_5019738448" description="Double Cache domain-containing protein" evidence="1">
    <location>
        <begin position="27"/>
        <end position="155"/>
    </location>
</feature>
<dbReference type="InterPro" id="IPR004010">
    <property type="entry name" value="Double_Cache_2"/>
</dbReference>
<organism evidence="3 4">
    <name type="scientific">Pseudaquabacterium pictum</name>
    <dbReference type="NCBI Taxonomy" id="2315236"/>
    <lineage>
        <taxon>Bacteria</taxon>
        <taxon>Pseudomonadati</taxon>
        <taxon>Pseudomonadota</taxon>
        <taxon>Betaproteobacteria</taxon>
        <taxon>Burkholderiales</taxon>
        <taxon>Sphaerotilaceae</taxon>
        <taxon>Pseudaquabacterium</taxon>
    </lineage>
</organism>
<reference evidence="4" key="1">
    <citation type="submission" date="2019-03" db="EMBL/GenBank/DDBJ databases">
        <title>Aquabacterium pictum sp.nov., the first bacteriochlorophyll a-containing freshwater bacterium in the genus Aquabacterium of the class Betaproteobacteria.</title>
        <authorList>
            <person name="Hirose S."/>
            <person name="Tank M."/>
            <person name="Hara E."/>
            <person name="Tamaki H."/>
            <person name="Takaichi S."/>
            <person name="Haruta S."/>
            <person name="Hanada S."/>
        </authorList>
    </citation>
    <scope>NUCLEOTIDE SEQUENCE [LARGE SCALE GENOMIC DNA]</scope>
    <source>
        <strain evidence="4">W35</strain>
    </source>
</reference>
<dbReference type="EMBL" id="BJCL01000007">
    <property type="protein sequence ID" value="GCL63753.1"/>
    <property type="molecule type" value="Genomic_DNA"/>
</dbReference>
<dbReference type="Gene3D" id="3.30.450.20">
    <property type="entry name" value="PAS domain"/>
    <property type="match status" value="1"/>
</dbReference>
<evidence type="ECO:0000313" key="3">
    <source>
        <dbReference type="EMBL" id="GCL63753.1"/>
    </source>
</evidence>
<protein>
    <recommendedName>
        <fullName evidence="2">Double Cache domain-containing protein</fullName>
    </recommendedName>
</protein>
<dbReference type="AlphaFoldDB" id="A0A480AQN7"/>
<comment type="caution">
    <text evidence="3">The sequence shown here is derived from an EMBL/GenBank/DDBJ whole genome shotgun (WGS) entry which is preliminary data.</text>
</comment>
<sequence length="155" mass="16777">MQQTTFRWSARLTAATLALVASAAWAEAPPPEVARSLLDGALAEIRAQGLEKAVKGFNAGGKWKQERAYLVAVQMDGTVLANSANGKLPGNNMLEARDANGRPFVKQAIQVARTSGSGQVDLRWGHPATRRLSDATMFVRRVPDQEVYLGTLVFK</sequence>
<name>A0A480AQN7_9BURK</name>
<gene>
    <name evidence="3" type="ORF">AQPW35_28340</name>
</gene>
<keyword evidence="4" id="KW-1185">Reference proteome</keyword>
<feature type="signal peptide" evidence="1">
    <location>
        <begin position="1"/>
        <end position="26"/>
    </location>
</feature>
<dbReference type="RefSeq" id="WP_137733499.1">
    <property type="nucleotide sequence ID" value="NZ_BJCL01000007.1"/>
</dbReference>
<proteinExistence type="predicted"/>
<feature type="domain" description="Double Cache" evidence="2">
    <location>
        <begin position="47"/>
        <end position="151"/>
    </location>
</feature>